<proteinExistence type="predicted"/>
<dbReference type="EMBL" id="UZAU01000018">
    <property type="status" value="NOT_ANNOTATED_CDS"/>
    <property type="molecule type" value="Genomic_DNA"/>
</dbReference>
<keyword evidence="3" id="KW-1185">Reference proteome</keyword>
<dbReference type="OMA" id="DECQANV"/>
<dbReference type="AlphaFoldDB" id="A0A803NPX8"/>
<accession>A0A803NPX8</accession>
<evidence type="ECO:0000313" key="2">
    <source>
        <dbReference type="EnsemblPlants" id="cds.evm.model.01.616"/>
    </source>
</evidence>
<dbReference type="Pfam" id="PF13966">
    <property type="entry name" value="zf-RVT"/>
    <property type="match status" value="1"/>
</dbReference>
<protein>
    <recommendedName>
        <fullName evidence="1">Reverse transcriptase zinc-binding domain-containing protein</fullName>
    </recommendedName>
</protein>
<organism evidence="2 3">
    <name type="scientific">Cannabis sativa</name>
    <name type="common">Hemp</name>
    <name type="synonym">Marijuana</name>
    <dbReference type="NCBI Taxonomy" id="3483"/>
    <lineage>
        <taxon>Eukaryota</taxon>
        <taxon>Viridiplantae</taxon>
        <taxon>Streptophyta</taxon>
        <taxon>Embryophyta</taxon>
        <taxon>Tracheophyta</taxon>
        <taxon>Spermatophyta</taxon>
        <taxon>Magnoliopsida</taxon>
        <taxon>eudicotyledons</taxon>
        <taxon>Gunneridae</taxon>
        <taxon>Pentapetalae</taxon>
        <taxon>rosids</taxon>
        <taxon>fabids</taxon>
        <taxon>Rosales</taxon>
        <taxon>Cannabaceae</taxon>
        <taxon>Cannabis</taxon>
    </lineage>
</organism>
<evidence type="ECO:0000259" key="1">
    <source>
        <dbReference type="Pfam" id="PF13966"/>
    </source>
</evidence>
<dbReference type="Gramene" id="evm.model.01.616">
    <property type="protein sequence ID" value="cds.evm.model.01.616"/>
    <property type="gene ID" value="evm.TU.01.616"/>
</dbReference>
<reference evidence="2" key="1">
    <citation type="submission" date="2018-11" db="EMBL/GenBank/DDBJ databases">
        <authorList>
            <person name="Grassa J C."/>
        </authorList>
    </citation>
    <scope>NUCLEOTIDE SEQUENCE [LARGE SCALE GENOMIC DNA]</scope>
</reference>
<sequence length="348" mass="39884">MRGVALDATERERRGEVQVRECDRRGMVPVKECTEVQAWHLVEKPDSLLGQLLKCRYFRNNNTFLEAHVGHLPSLTWQGIHWGRELLIEGLRWKIVGGRTVKCGVDPWIPSDTNFLPIHYSGPSNCVVGNFITEERQWDIDMLQQVFSSLDVDRILTIPLSCFSSDDSLIWHHHSSGYYTVQSGYHLAASLEDSTLSSSSTSATSWWKFFWSLQLPPKIKFFAWRVIHDALSVATALVRRKIITDSTCSVYRQAWKIVGHVLFGCKYAKSVWRSMNVQFDWQASSSMKKGDYLHFLSTIHSTSEREQMFWSIWTERNKAVHGKTAKPAAVTSFTAVTLLQNFQAANHK</sequence>
<dbReference type="Proteomes" id="UP000596661">
    <property type="component" value="Chromosome 1"/>
</dbReference>
<evidence type="ECO:0000313" key="3">
    <source>
        <dbReference type="Proteomes" id="UP000596661"/>
    </source>
</evidence>
<name>A0A803NPX8_CANSA</name>
<feature type="domain" description="Reverse transcriptase zinc-binding" evidence="1">
    <location>
        <begin position="200"/>
        <end position="272"/>
    </location>
</feature>
<dbReference type="InterPro" id="IPR026960">
    <property type="entry name" value="RVT-Znf"/>
</dbReference>
<dbReference type="EnsemblPlants" id="evm.model.01.616">
    <property type="protein sequence ID" value="cds.evm.model.01.616"/>
    <property type="gene ID" value="evm.TU.01.616"/>
</dbReference>
<reference evidence="2" key="2">
    <citation type="submission" date="2021-03" db="UniProtKB">
        <authorList>
            <consortium name="EnsemblPlants"/>
        </authorList>
    </citation>
    <scope>IDENTIFICATION</scope>
</reference>